<gene>
    <name evidence="7" type="ORF">H2200_003801</name>
</gene>
<dbReference type="InterPro" id="IPR044831">
    <property type="entry name" value="Ccp1-like"/>
</dbReference>
<feature type="chain" id="PRO_5041481111" description="Peroxidase" evidence="5">
    <location>
        <begin position="24"/>
        <end position="555"/>
    </location>
</feature>
<dbReference type="Gene3D" id="1.10.520.10">
    <property type="match status" value="1"/>
</dbReference>
<comment type="similarity">
    <text evidence="4">Belongs to the peroxidase family.</text>
</comment>
<dbReference type="EC" id="1.11.1.-" evidence="5"/>
<feature type="signal peptide" evidence="5">
    <location>
        <begin position="1"/>
        <end position="23"/>
    </location>
</feature>
<dbReference type="PRINTS" id="PR00458">
    <property type="entry name" value="PEROXIDASE"/>
</dbReference>
<evidence type="ECO:0000256" key="3">
    <source>
        <dbReference type="ARBA" id="ARBA00023002"/>
    </source>
</evidence>
<dbReference type="PANTHER" id="PTHR31356:SF53">
    <property type="entry name" value="HEME PEROXIDASE"/>
    <property type="match status" value="1"/>
</dbReference>
<accession>A0AA38XFP3</accession>
<keyword evidence="8" id="KW-1185">Reference proteome</keyword>
<sequence length="555" mass="58342">MRGTNNVGLLALGLALCITSTSAGLTWPSQYDEIEDITFLNNGYNAREFPILLQPCTIAPTTGHSIGAAFIRTAFHDMAPFNAQTGVGGTDASIGYELDSTIYPTNTGIAFNNTMHYYELFFNSQSSMADLINVGLYQAVRACGGPIVPVRAGRVDATWPGPVGVPQPTDPLPQMIGEFKRMGFSPEEMVQVVACGHSMGGVHSAEHPSIVPPRSTPLGVQDLDSTNATFDNTVVTEYLDGTTRNPLVVGVNPASSSDGRLFGLNNRQIVSPMADPNNYATTCATVLAKMVNTVPRGVVLSDVIAPYELKPSNLQLNVAPDGQNLEFTGELRILTNSLPKSSIASVQLIYKDRTGTANNASTISANAVGDANGFDDSFTFYGFSGTIPASISISSFTVLVTLTTGGTQTFDNNGQGYPISDRIFAQTSYSSLSGVDGSGNQQLTVFAAVRTGEASEPVNLSVELINPITYNDLPTVSVVPQAMTSVCAGQYYTFYSSTFGVPATGANSTKYDVSASYNGATVSDSFNSLNGLPAVATASPSCGGAHNKRAVNFSA</sequence>
<name>A0AA38XFP3_9EURO</name>
<dbReference type="GO" id="GO:0042744">
    <property type="term" value="P:hydrogen peroxide catabolic process"/>
    <property type="evidence" value="ECO:0007669"/>
    <property type="project" value="TreeGrafter"/>
</dbReference>
<dbReference type="Proteomes" id="UP001172673">
    <property type="component" value="Unassembled WGS sequence"/>
</dbReference>
<keyword evidence="3 5" id="KW-0560">Oxidoreductase</keyword>
<dbReference type="GO" id="GO:0004601">
    <property type="term" value="F:peroxidase activity"/>
    <property type="evidence" value="ECO:0007669"/>
    <property type="project" value="UniProtKB-KW"/>
</dbReference>
<reference evidence="7" key="1">
    <citation type="submission" date="2022-10" db="EMBL/GenBank/DDBJ databases">
        <title>Culturing micro-colonial fungi from biological soil crusts in the Mojave desert and describing Neophaeococcomyces mojavensis, and introducing the new genera and species Taxawa tesnikishii.</title>
        <authorList>
            <person name="Kurbessoian T."/>
            <person name="Stajich J.E."/>
        </authorList>
    </citation>
    <scope>NUCLEOTIDE SEQUENCE</scope>
    <source>
        <strain evidence="7">TK_41</strain>
    </source>
</reference>
<dbReference type="GO" id="GO:0046872">
    <property type="term" value="F:metal ion binding"/>
    <property type="evidence" value="ECO:0007669"/>
    <property type="project" value="UniProtKB-UniRule"/>
</dbReference>
<evidence type="ECO:0000256" key="5">
    <source>
        <dbReference type="RuleBase" id="RU363051"/>
    </source>
</evidence>
<keyword evidence="2" id="KW-0349">Heme</keyword>
<feature type="domain" description="Plant heme peroxidase family profile" evidence="6">
    <location>
        <begin position="127"/>
        <end position="332"/>
    </location>
</feature>
<dbReference type="InterPro" id="IPR010255">
    <property type="entry name" value="Haem_peroxidase_sf"/>
</dbReference>
<dbReference type="GO" id="GO:0034599">
    <property type="term" value="P:cellular response to oxidative stress"/>
    <property type="evidence" value="ECO:0007669"/>
    <property type="project" value="InterPro"/>
</dbReference>
<evidence type="ECO:0000313" key="8">
    <source>
        <dbReference type="Proteomes" id="UP001172673"/>
    </source>
</evidence>
<evidence type="ECO:0000313" key="7">
    <source>
        <dbReference type="EMBL" id="KAJ9612204.1"/>
    </source>
</evidence>
<evidence type="ECO:0000256" key="4">
    <source>
        <dbReference type="RuleBase" id="RU004241"/>
    </source>
</evidence>
<dbReference type="AlphaFoldDB" id="A0AA38XFP3"/>
<proteinExistence type="inferred from homology"/>
<dbReference type="Pfam" id="PF00141">
    <property type="entry name" value="peroxidase"/>
    <property type="match status" value="1"/>
</dbReference>
<comment type="caution">
    <text evidence="7">The sequence shown here is derived from an EMBL/GenBank/DDBJ whole genome shotgun (WGS) entry which is preliminary data.</text>
</comment>
<dbReference type="Gene3D" id="1.10.420.10">
    <property type="entry name" value="Peroxidase, domain 2"/>
    <property type="match status" value="1"/>
</dbReference>
<dbReference type="InterPro" id="IPR002016">
    <property type="entry name" value="Haem_peroxidase"/>
</dbReference>
<dbReference type="PANTHER" id="PTHR31356">
    <property type="entry name" value="THYLAKOID LUMENAL 29 KDA PROTEIN, CHLOROPLASTIC-RELATED"/>
    <property type="match status" value="1"/>
</dbReference>
<keyword evidence="2" id="KW-0479">Metal-binding</keyword>
<keyword evidence="1 5" id="KW-0575">Peroxidase</keyword>
<keyword evidence="2" id="KW-0408">Iron</keyword>
<protein>
    <recommendedName>
        <fullName evidence="5">Peroxidase</fullName>
        <ecNumber evidence="5">1.11.1.-</ecNumber>
    </recommendedName>
</protein>
<evidence type="ECO:0000256" key="1">
    <source>
        <dbReference type="ARBA" id="ARBA00022559"/>
    </source>
</evidence>
<dbReference type="PROSITE" id="PS50873">
    <property type="entry name" value="PEROXIDASE_4"/>
    <property type="match status" value="1"/>
</dbReference>
<dbReference type="GO" id="GO:0020037">
    <property type="term" value="F:heme binding"/>
    <property type="evidence" value="ECO:0007669"/>
    <property type="project" value="UniProtKB-UniRule"/>
</dbReference>
<evidence type="ECO:0000259" key="6">
    <source>
        <dbReference type="PROSITE" id="PS50873"/>
    </source>
</evidence>
<dbReference type="GO" id="GO:0000302">
    <property type="term" value="P:response to reactive oxygen species"/>
    <property type="evidence" value="ECO:0007669"/>
    <property type="project" value="TreeGrafter"/>
</dbReference>
<organism evidence="7 8">
    <name type="scientific">Cladophialophora chaetospira</name>
    <dbReference type="NCBI Taxonomy" id="386627"/>
    <lineage>
        <taxon>Eukaryota</taxon>
        <taxon>Fungi</taxon>
        <taxon>Dikarya</taxon>
        <taxon>Ascomycota</taxon>
        <taxon>Pezizomycotina</taxon>
        <taxon>Eurotiomycetes</taxon>
        <taxon>Chaetothyriomycetidae</taxon>
        <taxon>Chaetothyriales</taxon>
        <taxon>Herpotrichiellaceae</taxon>
        <taxon>Cladophialophora</taxon>
    </lineage>
</organism>
<evidence type="ECO:0000256" key="2">
    <source>
        <dbReference type="ARBA" id="ARBA00022617"/>
    </source>
</evidence>
<dbReference type="EMBL" id="JAPDRK010000005">
    <property type="protein sequence ID" value="KAJ9612204.1"/>
    <property type="molecule type" value="Genomic_DNA"/>
</dbReference>
<keyword evidence="5" id="KW-0732">Signal</keyword>
<dbReference type="SUPFAM" id="SSF48113">
    <property type="entry name" value="Heme-dependent peroxidases"/>
    <property type="match status" value="1"/>
</dbReference>